<evidence type="ECO:0000313" key="8">
    <source>
        <dbReference type="Proteomes" id="UP001152759"/>
    </source>
</evidence>
<keyword evidence="2" id="KW-0677">Repeat</keyword>
<dbReference type="FunFam" id="2.60.40.10:FF:001473">
    <property type="entry name" value="Jitterbug, isoform C"/>
    <property type="match status" value="1"/>
</dbReference>
<reference evidence="7" key="1">
    <citation type="submission" date="2021-12" db="EMBL/GenBank/DDBJ databases">
        <authorList>
            <person name="King R."/>
        </authorList>
    </citation>
    <scope>NUCLEOTIDE SEQUENCE</scope>
</reference>
<dbReference type="Gene3D" id="2.60.40.10">
    <property type="entry name" value="Immunoglobulins"/>
    <property type="match status" value="15"/>
</dbReference>
<dbReference type="SUPFAM" id="SSF81296">
    <property type="entry name" value="E set domains"/>
    <property type="match status" value="15"/>
</dbReference>
<organism evidence="7 8">
    <name type="scientific">Bemisia tabaci</name>
    <name type="common">Sweetpotato whitefly</name>
    <name type="synonym">Aleurodes tabaci</name>
    <dbReference type="NCBI Taxonomy" id="7038"/>
    <lineage>
        <taxon>Eukaryota</taxon>
        <taxon>Metazoa</taxon>
        <taxon>Ecdysozoa</taxon>
        <taxon>Arthropoda</taxon>
        <taxon>Hexapoda</taxon>
        <taxon>Insecta</taxon>
        <taxon>Pterygota</taxon>
        <taxon>Neoptera</taxon>
        <taxon>Paraneoptera</taxon>
        <taxon>Hemiptera</taxon>
        <taxon>Sternorrhyncha</taxon>
        <taxon>Aleyrodoidea</taxon>
        <taxon>Aleyrodidae</taxon>
        <taxon>Aleyrodinae</taxon>
        <taxon>Bemisia</taxon>
    </lineage>
</organism>
<dbReference type="InterPro" id="IPR017868">
    <property type="entry name" value="Filamin/ABP280_repeat-like"/>
</dbReference>
<comment type="similarity">
    <text evidence="1">Belongs to the filamin family.</text>
</comment>
<feature type="repeat" description="Filamin" evidence="4">
    <location>
        <begin position="1671"/>
        <end position="1763"/>
    </location>
</feature>
<feature type="domain" description="Calponin-homology (CH)" evidence="6">
    <location>
        <begin position="153"/>
        <end position="256"/>
    </location>
</feature>
<dbReference type="InterPro" id="IPR001298">
    <property type="entry name" value="Filamin/ABP280_rpt"/>
</dbReference>
<feature type="domain" description="Calponin-homology (CH)" evidence="6">
    <location>
        <begin position="41"/>
        <end position="147"/>
    </location>
</feature>
<dbReference type="InterPro" id="IPR014756">
    <property type="entry name" value="Ig_E-set"/>
</dbReference>
<feature type="repeat" description="Filamin" evidence="4">
    <location>
        <begin position="539"/>
        <end position="632"/>
    </location>
</feature>
<evidence type="ECO:0000256" key="4">
    <source>
        <dbReference type="PROSITE-ProRule" id="PRU00087"/>
    </source>
</evidence>
<dbReference type="SUPFAM" id="SSF47576">
    <property type="entry name" value="Calponin-homology domain, CH-domain"/>
    <property type="match status" value="2"/>
</dbReference>
<feature type="repeat" description="Filamin" evidence="4">
    <location>
        <begin position="1323"/>
        <end position="1407"/>
    </location>
</feature>
<dbReference type="PROSITE" id="PS00019">
    <property type="entry name" value="ACTININ_1"/>
    <property type="match status" value="1"/>
</dbReference>
<feature type="repeat" description="Filamin" evidence="4">
    <location>
        <begin position="1582"/>
        <end position="1673"/>
    </location>
</feature>
<evidence type="ECO:0000256" key="2">
    <source>
        <dbReference type="ARBA" id="ARBA00022737"/>
    </source>
</evidence>
<feature type="compositionally biased region" description="Low complexity" evidence="5">
    <location>
        <begin position="713"/>
        <end position="730"/>
    </location>
</feature>
<gene>
    <name evidence="7" type="ORF">BEMITA_LOCUS1018</name>
</gene>
<dbReference type="InterPro" id="IPR001715">
    <property type="entry name" value="CH_dom"/>
</dbReference>
<dbReference type="PANTHER" id="PTHR38537:SF13">
    <property type="entry name" value="JITTERBUG, ISOFORM N"/>
    <property type="match status" value="1"/>
</dbReference>
<feature type="repeat" description="Filamin" evidence="4">
    <location>
        <begin position="876"/>
        <end position="949"/>
    </location>
</feature>
<feature type="repeat" description="Filamin" evidence="4">
    <location>
        <begin position="1417"/>
        <end position="1494"/>
    </location>
</feature>
<dbReference type="InterPro" id="IPR044801">
    <property type="entry name" value="Filamin"/>
</dbReference>
<dbReference type="GO" id="GO:0051015">
    <property type="term" value="F:actin filament binding"/>
    <property type="evidence" value="ECO:0007669"/>
    <property type="project" value="InterPro"/>
</dbReference>
<dbReference type="PROSITE" id="PS50021">
    <property type="entry name" value="CH"/>
    <property type="match status" value="2"/>
</dbReference>
<dbReference type="SMART" id="SM00557">
    <property type="entry name" value="IG_FLMN"/>
    <property type="match status" value="15"/>
</dbReference>
<feature type="repeat" description="Filamin" evidence="4">
    <location>
        <begin position="1773"/>
        <end position="1852"/>
    </location>
</feature>
<proteinExistence type="inferred from homology"/>
<dbReference type="FunFam" id="1.10.418.10:FF:000068">
    <property type="entry name" value="Putative Filamin-A"/>
    <property type="match status" value="1"/>
</dbReference>
<keyword evidence="3" id="KW-0009">Actin-binding</keyword>
<dbReference type="FunFam" id="1.10.418.10:FF:000006">
    <property type="entry name" value="Filamin-B isoform A"/>
    <property type="match status" value="1"/>
</dbReference>
<name>A0A9P0A0B1_BEMTA</name>
<feature type="repeat" description="Filamin" evidence="4">
    <location>
        <begin position="462"/>
        <end position="541"/>
    </location>
</feature>
<dbReference type="Pfam" id="PF00307">
    <property type="entry name" value="CH"/>
    <property type="match status" value="3"/>
</dbReference>
<evidence type="ECO:0000256" key="3">
    <source>
        <dbReference type="ARBA" id="ARBA00023203"/>
    </source>
</evidence>
<protein>
    <recommendedName>
        <fullName evidence="6">Calponin-homology (CH) domain-containing protein</fullName>
    </recommendedName>
</protein>
<feature type="repeat" description="Filamin" evidence="4">
    <location>
        <begin position="1039"/>
        <end position="1136"/>
    </location>
</feature>
<dbReference type="CDD" id="cd21229">
    <property type="entry name" value="CH_jitterbug-like_rpt2"/>
    <property type="match status" value="1"/>
</dbReference>
<dbReference type="CDD" id="cd21227">
    <property type="entry name" value="CH_jitterbug-like_rpt1"/>
    <property type="match status" value="1"/>
</dbReference>
<evidence type="ECO:0000313" key="7">
    <source>
        <dbReference type="EMBL" id="CAH0381355.1"/>
    </source>
</evidence>
<feature type="repeat" description="Filamin" evidence="4">
    <location>
        <begin position="1134"/>
        <end position="1227"/>
    </location>
</feature>
<dbReference type="CDD" id="cd21185">
    <property type="entry name" value="CH_jitterbug-like_rpt3"/>
    <property type="match status" value="1"/>
</dbReference>
<feature type="repeat" description="Filamin" evidence="4">
    <location>
        <begin position="1238"/>
        <end position="1316"/>
    </location>
</feature>
<dbReference type="SMART" id="SM00033">
    <property type="entry name" value="CH"/>
    <property type="match status" value="3"/>
</dbReference>
<feature type="repeat" description="Filamin" evidence="4">
    <location>
        <begin position="1504"/>
        <end position="1584"/>
    </location>
</feature>
<dbReference type="Pfam" id="PF00630">
    <property type="entry name" value="Filamin"/>
    <property type="match status" value="14"/>
</dbReference>
<sequence>MKEVMTADQARISHIGLVARSPEGHAAKGMQIKGHEDLWVEIQTNTFRNWVNENLKTVGERVDNLGTDLCDGTRLCLLIEVLQQRKLKPAWVKRPTNHHQYLENTTTALNAIAEDGVKLVNIGNVDIVNGNIKLILGLIWSLIVRYQIGRSKFPPKKLMLAWLKAVLPECKVSNFTTDWNSGIYLSALLDYCEPGIFPHWKNLNLYDRVENCRNAMELARSRFNVPMILEPEYLASPYLDELSGMTYLSYFMKENSPGFRSTLRWVNSQIPKNKVTNFTRDWNDGSALNALAKSLGASAKYQPSNDATIWESNLNAGITAGRKLGVEPILSAKDMVDQNVEHLGVMAYAAKFQWIPARTNPCLTVGASVETHTTRIYKPTNFKIDFLGDEVDPSDIKVEVTGPECSKLECQLTLTFNGGRGVFTPTQVGMHKLLVYNEGKIVRGCPIYIRTLPELSSITYTGMEPCAVGSIVEVLVNSHGAQAGLIEVIAVSPMGRSLACPVHDTEGVYSAKFQPDEPGEWTISVKHSDQIIQGGPYTCFVYDPNGVKLLGLDTPAVPESIFNFTLDATGTGGLGTILIDIVHHHESLPHTIDHLGNSVYRVSLHTRRAGKYKVYIYFNGLTVKGSPFLLRVGTKEQMKAEKTYEHHEGYEEDHHSSYPLIEKVDLPSARLLSSPPLVKSTQNLRSPMNSNFYAASSPNDFYHSSWHSPTPKSSRQSNVYSSSVSNSIGSTKHVSQPHSMNHVYEVGLPPVKSTMWEFPTQTQNSWDTSAKAPSDSELKVSGQALDLVPVHKLSSFIIYTDAPLDAVNVTITTPSRMTLPVKLSKSSQQAYAYFTANEIGEHLIDVKIRGERIPGSPFKSYAYNTHAIKVGKMPDGFVGQPVEFEIDGSGAGSGNLEILVNGGHVTSFVRNLGSQKFLASFVPHEAVVHHIEMKFNNESVPKSPWKIMVMGRGPATSLGPKMSVIGEAIRLVAVDSLAYFQISAVGFHKEDIHASVISPSKISSSAKVVPDGENGLYQIEFTPVEVGSHLVEVSVAGEKLPAGPLVAKVYNAGLIKVTDVTSGVIGQPCQFRVDASQAGEGQLEISINEGEVPNHVTVVGGGRCLVSFTPEHNKPHLIDIKFNGETVSGCPFVCAISDTSRVSVDFSCLELIPVNQVAKFHMNVDNSGSAELSVAVTSPTHELPVKVSGNVHSGFIAEFTPTEVGPHSISVDYNSHPIYGTPFVSKVYNSKEVLVGTVPQGHVGSTLQFKVDASQAGEGNLEITISARGANIPTQVHPQGNAKFIVSFLPVEPTDHIITIHFNKQPVPGSPFIASVVGDFPLVTGSALSRAPLGSDSYFTMSNVAGSLDDIEVNVEGPTGQSVPAQVKDAGNQTFNVEFCPRIVGEHKISINYCQVPISGSPFSCKVYDVNAIKVKSVKKGTVGHPVTFIVETSQAGPGNLEVTVNGGRVPTSAQAQGSHTYAISFTPRQAMLHCVDLHFNHEPVPGSPFLCNVIEAAKIIMLGEDKVSVDKPTVFAVECEQSAGIPQIQVLSPSRVALPVSISPAESAGRFNVSFTCNQVGDHSVEVKLNGSVVEGSPFLVKAYDASKVRVTDINSGTVGKPVYFNINASQAGAGNLEIIVSVNGCNVPNYVQSEGNAKFRVNFKPKEAAPHNLSVRFNGEPIPGSPFICRVMEAGQLRVSGEGIKMCPAFQSAHISIDCHGMTSNCQVIVTSPSNKKLDVELHKQENKLIATYVPSEVGRHSVHVNADGQPVKGSPFVCNVYNVENIKVTGLGTAKVGKPVTFSVNATEAGEGTLELIISTQQSTVKAEVVACARGLYDVTFVPHQVLPHFVNISFNEQELQGSPFRCDVHEVPNKKGCTATARGEGLNQVVLGRFAYFEVNPHTPDHGSIDVQIIGAFPSVMSSIVRSYEHKPQVRRREGAP</sequence>
<feature type="repeat" description="Filamin" evidence="4">
    <location>
        <begin position="366"/>
        <end position="451"/>
    </location>
</feature>
<dbReference type="GO" id="GO:0030036">
    <property type="term" value="P:actin cytoskeleton organization"/>
    <property type="evidence" value="ECO:0007669"/>
    <property type="project" value="InterPro"/>
</dbReference>
<dbReference type="FunFam" id="2.60.40.10:FF:001145">
    <property type="entry name" value="Jitterbug, isoform I"/>
    <property type="match status" value="1"/>
</dbReference>
<dbReference type="InterPro" id="IPR013783">
    <property type="entry name" value="Ig-like_fold"/>
</dbReference>
<evidence type="ECO:0000259" key="6">
    <source>
        <dbReference type="PROSITE" id="PS50021"/>
    </source>
</evidence>
<dbReference type="InterPro" id="IPR036872">
    <property type="entry name" value="CH_dom_sf"/>
</dbReference>
<feature type="region of interest" description="Disordered" evidence="5">
    <location>
        <begin position="704"/>
        <end position="736"/>
    </location>
</feature>
<evidence type="ECO:0000256" key="5">
    <source>
        <dbReference type="SAM" id="MobiDB-lite"/>
    </source>
</evidence>
<evidence type="ECO:0000256" key="1">
    <source>
        <dbReference type="ARBA" id="ARBA00009238"/>
    </source>
</evidence>
<dbReference type="Gene3D" id="1.10.418.10">
    <property type="entry name" value="Calponin-like domain"/>
    <property type="match status" value="3"/>
</dbReference>
<dbReference type="PROSITE" id="PS50194">
    <property type="entry name" value="FILAMIN_REPEAT"/>
    <property type="match status" value="15"/>
</dbReference>
<dbReference type="EMBL" id="OU963862">
    <property type="protein sequence ID" value="CAH0381355.1"/>
    <property type="molecule type" value="Genomic_DNA"/>
</dbReference>
<accession>A0A9P0A0B1</accession>
<feature type="repeat" description="Filamin" evidence="4">
    <location>
        <begin position="770"/>
        <end position="862"/>
    </location>
</feature>
<dbReference type="Proteomes" id="UP001152759">
    <property type="component" value="Chromosome 1"/>
</dbReference>
<keyword evidence="8" id="KW-1185">Reference proteome</keyword>
<dbReference type="PANTHER" id="PTHR38537">
    <property type="entry name" value="JITTERBUG, ISOFORM N"/>
    <property type="match status" value="1"/>
</dbReference>
<feature type="repeat" description="Filamin" evidence="4">
    <location>
        <begin position="954"/>
        <end position="1041"/>
    </location>
</feature>
<dbReference type="InterPro" id="IPR001589">
    <property type="entry name" value="Actinin_actin-bd_CS"/>
</dbReference>